<dbReference type="RefSeq" id="WP_133585031.1">
    <property type="nucleotide sequence ID" value="NZ_SNYV01000014.1"/>
</dbReference>
<dbReference type="Proteomes" id="UP000295292">
    <property type="component" value="Unassembled WGS sequence"/>
</dbReference>
<dbReference type="SUPFAM" id="SSF53335">
    <property type="entry name" value="S-adenosyl-L-methionine-dependent methyltransferases"/>
    <property type="match status" value="1"/>
</dbReference>
<dbReference type="InterPro" id="IPR029063">
    <property type="entry name" value="SAM-dependent_MTases_sf"/>
</dbReference>
<protein>
    <submittedName>
        <fullName evidence="3">Methyltransferase family protein</fullName>
    </submittedName>
</protein>
<reference evidence="3 4" key="1">
    <citation type="submission" date="2019-03" db="EMBL/GenBank/DDBJ databases">
        <title>Genomic Encyclopedia of Archaeal and Bacterial Type Strains, Phase II (KMG-II): from individual species to whole genera.</title>
        <authorList>
            <person name="Goeker M."/>
        </authorList>
    </citation>
    <scope>NUCLEOTIDE SEQUENCE [LARGE SCALE GENOMIC DNA]</scope>
    <source>
        <strain evidence="3 4">DSM 28353</strain>
    </source>
</reference>
<proteinExistence type="predicted"/>
<dbReference type="Gene3D" id="3.40.50.150">
    <property type="entry name" value="Vaccinia Virus protein VP39"/>
    <property type="match status" value="1"/>
</dbReference>
<dbReference type="AlphaFoldDB" id="A0A4R6WMW6"/>
<evidence type="ECO:0000259" key="2">
    <source>
        <dbReference type="Pfam" id="PF13679"/>
    </source>
</evidence>
<keyword evidence="3" id="KW-0489">Methyltransferase</keyword>
<feature type="region of interest" description="Disordered" evidence="1">
    <location>
        <begin position="107"/>
        <end position="128"/>
    </location>
</feature>
<dbReference type="InterPro" id="IPR025714">
    <property type="entry name" value="Methyltranfer_dom"/>
</dbReference>
<comment type="caution">
    <text evidence="3">The sequence shown here is derived from an EMBL/GenBank/DDBJ whole genome shotgun (WGS) entry which is preliminary data.</text>
</comment>
<dbReference type="EMBL" id="SNYV01000014">
    <property type="protein sequence ID" value="TDQ77411.1"/>
    <property type="molecule type" value="Genomic_DNA"/>
</dbReference>
<keyword evidence="3" id="KW-0808">Transferase</keyword>
<dbReference type="GO" id="GO:0008168">
    <property type="term" value="F:methyltransferase activity"/>
    <property type="evidence" value="ECO:0007669"/>
    <property type="project" value="UniProtKB-KW"/>
</dbReference>
<dbReference type="PANTHER" id="PTHR13369:SF3">
    <property type="entry name" value="METHYLTRANSFERASE DOMAIN-CONTAINING PROTEIN"/>
    <property type="match status" value="1"/>
</dbReference>
<dbReference type="GO" id="GO:0032259">
    <property type="term" value="P:methylation"/>
    <property type="evidence" value="ECO:0007669"/>
    <property type="project" value="UniProtKB-KW"/>
</dbReference>
<dbReference type="GO" id="GO:0005737">
    <property type="term" value="C:cytoplasm"/>
    <property type="evidence" value="ECO:0007669"/>
    <property type="project" value="TreeGrafter"/>
</dbReference>
<dbReference type="PANTHER" id="PTHR13369">
    <property type="match status" value="1"/>
</dbReference>
<evidence type="ECO:0000313" key="4">
    <source>
        <dbReference type="Proteomes" id="UP000295292"/>
    </source>
</evidence>
<dbReference type="Pfam" id="PF13679">
    <property type="entry name" value="Methyltransf_32"/>
    <property type="match status" value="1"/>
</dbReference>
<accession>A0A4R6WMW6</accession>
<evidence type="ECO:0000256" key="1">
    <source>
        <dbReference type="SAM" id="MobiDB-lite"/>
    </source>
</evidence>
<dbReference type="OrthoDB" id="5502211at2"/>
<evidence type="ECO:0000313" key="3">
    <source>
        <dbReference type="EMBL" id="TDQ77411.1"/>
    </source>
</evidence>
<feature type="domain" description="Methyltransferase" evidence="2">
    <location>
        <begin position="156"/>
        <end position="292"/>
    </location>
</feature>
<keyword evidence="4" id="KW-1185">Reference proteome</keyword>
<sequence>MALPSFFEKLNNSIEQDHFIKLSLGDYHGPEKELKQVYVKLVSIKREINLSFTFRYKTRDITKNYAIKEGVQRIADFLNTGQFKIGTLFTVEANFICQQNKKGVWAERKEKPTAKKPEERSHDVQKQRKIGESNKSYLHALRLTDEKGEVYKAAQDKWKQINHYIELLSSSLNTLQSDHVLKVVDMGAGKGYLTFALYDYLTNELKKESKVEGIEYRQDLVELCNGIAKDTGFNSLHFSQGTIDAYVSEDELDILIALHACDTATDDAIFKGIQYNAKLIVVAPCCHKQVRRELERVKKKNELDFMTRHGVFLERHAEMLTDSIRALILEYYGYQTKVMQFISDAHTPKNVMIVAEKKEISSLKKQEILNKLHSTKAYFGINKHYLEKICGL</sequence>
<name>A0A4R6WMW6_9SPHI</name>
<gene>
    <name evidence="3" type="ORF">CLV99_2817</name>
</gene>
<organism evidence="3 4">
    <name type="scientific">Sphingobacterium yanglingense</name>
    <dbReference type="NCBI Taxonomy" id="1437280"/>
    <lineage>
        <taxon>Bacteria</taxon>
        <taxon>Pseudomonadati</taxon>
        <taxon>Bacteroidota</taxon>
        <taxon>Sphingobacteriia</taxon>
        <taxon>Sphingobacteriales</taxon>
        <taxon>Sphingobacteriaceae</taxon>
        <taxon>Sphingobacterium</taxon>
    </lineage>
</organism>